<gene>
    <name evidence="1" type="ORF">POPTR_017G035300v4</name>
</gene>
<keyword evidence="2" id="KW-1185">Reference proteome</keyword>
<reference evidence="1 2" key="1">
    <citation type="journal article" date="2006" name="Science">
        <title>The genome of black cottonwood, Populus trichocarpa (Torr. &amp; Gray).</title>
        <authorList>
            <person name="Tuskan G.A."/>
            <person name="Difazio S."/>
            <person name="Jansson S."/>
            <person name="Bohlmann J."/>
            <person name="Grigoriev I."/>
            <person name="Hellsten U."/>
            <person name="Putnam N."/>
            <person name="Ralph S."/>
            <person name="Rombauts S."/>
            <person name="Salamov A."/>
            <person name="Schein J."/>
            <person name="Sterck L."/>
            <person name="Aerts A."/>
            <person name="Bhalerao R.R."/>
            <person name="Bhalerao R.P."/>
            <person name="Blaudez D."/>
            <person name="Boerjan W."/>
            <person name="Brun A."/>
            <person name="Brunner A."/>
            <person name="Busov V."/>
            <person name="Campbell M."/>
            <person name="Carlson J."/>
            <person name="Chalot M."/>
            <person name="Chapman J."/>
            <person name="Chen G.L."/>
            <person name="Cooper D."/>
            <person name="Coutinho P.M."/>
            <person name="Couturier J."/>
            <person name="Covert S."/>
            <person name="Cronk Q."/>
            <person name="Cunningham R."/>
            <person name="Davis J."/>
            <person name="Degroeve S."/>
            <person name="Dejardin A."/>
            <person name="Depamphilis C."/>
            <person name="Detter J."/>
            <person name="Dirks B."/>
            <person name="Dubchak I."/>
            <person name="Duplessis S."/>
            <person name="Ehlting J."/>
            <person name="Ellis B."/>
            <person name="Gendler K."/>
            <person name="Goodstein D."/>
            <person name="Gribskov M."/>
            <person name="Grimwood J."/>
            <person name="Groover A."/>
            <person name="Gunter L."/>
            <person name="Hamberger B."/>
            <person name="Heinze B."/>
            <person name="Helariutta Y."/>
            <person name="Henrissat B."/>
            <person name="Holligan D."/>
            <person name="Holt R."/>
            <person name="Huang W."/>
            <person name="Islam-Faridi N."/>
            <person name="Jones S."/>
            <person name="Jones-Rhoades M."/>
            <person name="Jorgensen R."/>
            <person name="Joshi C."/>
            <person name="Kangasjarvi J."/>
            <person name="Karlsson J."/>
            <person name="Kelleher C."/>
            <person name="Kirkpatrick R."/>
            <person name="Kirst M."/>
            <person name="Kohler A."/>
            <person name="Kalluri U."/>
            <person name="Larimer F."/>
            <person name="Leebens-Mack J."/>
            <person name="Leple J.C."/>
            <person name="Locascio P."/>
            <person name="Lou Y."/>
            <person name="Lucas S."/>
            <person name="Martin F."/>
            <person name="Montanini B."/>
            <person name="Napoli C."/>
            <person name="Nelson D.R."/>
            <person name="Nelson C."/>
            <person name="Nieminen K."/>
            <person name="Nilsson O."/>
            <person name="Pereda V."/>
            <person name="Peter G."/>
            <person name="Philippe R."/>
            <person name="Pilate G."/>
            <person name="Poliakov A."/>
            <person name="Razumovskaya J."/>
            <person name="Richardson P."/>
            <person name="Rinaldi C."/>
            <person name="Ritland K."/>
            <person name="Rouze P."/>
            <person name="Ryaboy D."/>
            <person name="Schmutz J."/>
            <person name="Schrader J."/>
            <person name="Segerman B."/>
            <person name="Shin H."/>
            <person name="Siddiqui A."/>
            <person name="Sterky F."/>
            <person name="Terry A."/>
            <person name="Tsai C.J."/>
            <person name="Uberbacher E."/>
            <person name="Unneberg P."/>
            <person name="Vahala J."/>
            <person name="Wall K."/>
            <person name="Wessler S."/>
            <person name="Yang G."/>
            <person name="Yin T."/>
            <person name="Douglas C."/>
            <person name="Marra M."/>
            <person name="Sandberg G."/>
            <person name="Van de Peer Y."/>
            <person name="Rokhsar D."/>
        </authorList>
    </citation>
    <scope>NUCLEOTIDE SEQUENCE [LARGE SCALE GENOMIC DNA]</scope>
    <source>
        <strain evidence="2">cv. Nisqually</strain>
    </source>
</reference>
<organism evidence="1 2">
    <name type="scientific">Populus trichocarpa</name>
    <name type="common">Western balsam poplar</name>
    <name type="synonym">Populus balsamifera subsp. trichocarpa</name>
    <dbReference type="NCBI Taxonomy" id="3694"/>
    <lineage>
        <taxon>Eukaryota</taxon>
        <taxon>Viridiplantae</taxon>
        <taxon>Streptophyta</taxon>
        <taxon>Embryophyta</taxon>
        <taxon>Tracheophyta</taxon>
        <taxon>Spermatophyta</taxon>
        <taxon>Magnoliopsida</taxon>
        <taxon>eudicotyledons</taxon>
        <taxon>Gunneridae</taxon>
        <taxon>Pentapetalae</taxon>
        <taxon>rosids</taxon>
        <taxon>fabids</taxon>
        <taxon>Malpighiales</taxon>
        <taxon>Salicaceae</taxon>
        <taxon>Saliceae</taxon>
        <taxon>Populus</taxon>
    </lineage>
</organism>
<protein>
    <submittedName>
        <fullName evidence="1">Uncharacterized protein</fullName>
    </submittedName>
</protein>
<sequence length="1109" mass="124997">MAGGSDPFQSYFEKVDGGLLKCIFCEKTLAGSTSTTRMKYHLARVGGGGVKICEKVTPDVQRAAFDKLPDRMRGSMPSSSNNIIVTADSDPAQDLEMQQQGQSLLDDFSWMDSLTWEEIVLPEETMVPSMHMPDAPETGLGIEPAVQAFETDMNNITSSLTRDVELSSGIESRELMQAVTERGSCSKMPVDKSVPSSSNNEGINAASTALRGLEMEQEEQPLSDERGRKGFLIGGETELVEEPRAPVVLMPDEPETRQRTEQAHQSFEMNLNNISSSSMRDFELRIARLILRPELMQSVVERRPSSKSPVHKKRRTGRYVLPTTKLVVGQAFERNMKGVCSWLLNDEVLCIGIYGMGGIGKTTLATHIHNQLQEKPDIFPRVCWISVPQEFSVHALQDLIAEAFGLYLGNRKDVVNRAGELWTTLSVTKCVLIIDNLWNHFPLDKVGIPLKTDGCKLILTTRSLDTCRKMDCQRIIKVEPLSEDEAWDLFIDRLGHGVTLCPEMKKTAVSIVKKCSGLPLGIMTMAGSMKGVDDVSQWRDALREPASSESGTCDTETDVFQILKFSYVQLKHKAIKDCFLYCALFPKDKKIRREDLIEYLIDEGIVKKMGSRQAQFDRGHTMLNQLENASLLEGSRDEENYRYVKMHDLIWDMAVKIMNESGSDMVQAGAQLTELPDGRWWRDNLSRVSLVENRIENIPTDFSPMCPRLSTLLLCRNYKLNLVEDSFFQHLIGLKVLDLSDTDIEKLPDSICHLTSLTALLLGWCAKLSYVPSLAKLKAMEKLDLSCTGLEDLPEGMERLEDLRYLNLDGSGVRVLRSGILPQLSKLQFLKLHQKAEVVLSIRGDEISRLYHLETLECNFRDLDDFGFFQSGRRVSQIACKVTVGRPSFSSLEDLNYTRSKSGLIKEAWFYDLMIDNAVCLFPRFFTKVVIVRCQNMRSLCPSYEIKVLSGLEILHLDGLMILETLFEAEPSELRTAGVFYNLREIVIHKCHRIKVLLPWFLSTLRLEVIVVEDCYNMQEIMGSGEVLVHGEEHSSPFGSFDTTLRVLVLKKLPNLKSIYSGRLICNSLEEITVGDCPQLTRIPITIFRSLKKIEVDPESLLNTVENVS</sequence>
<comment type="caution">
    <text evidence="1">The sequence shown here is derived from an EMBL/GenBank/DDBJ whole genome shotgun (WGS) entry which is preliminary data.</text>
</comment>
<evidence type="ECO:0000313" key="1">
    <source>
        <dbReference type="EMBL" id="KAI9379046.1"/>
    </source>
</evidence>
<accession>A0ACC0RR18</accession>
<dbReference type="EMBL" id="CM009306">
    <property type="protein sequence ID" value="KAI9379046.1"/>
    <property type="molecule type" value="Genomic_DNA"/>
</dbReference>
<name>A0ACC0RR18_POPTR</name>
<proteinExistence type="predicted"/>
<evidence type="ECO:0000313" key="2">
    <source>
        <dbReference type="Proteomes" id="UP000006729"/>
    </source>
</evidence>
<dbReference type="Proteomes" id="UP000006729">
    <property type="component" value="Chromosome 17"/>
</dbReference>